<organism evidence="2 3">
    <name type="scientific">Microbotryum intermedium</name>
    <dbReference type="NCBI Taxonomy" id="269621"/>
    <lineage>
        <taxon>Eukaryota</taxon>
        <taxon>Fungi</taxon>
        <taxon>Dikarya</taxon>
        <taxon>Basidiomycota</taxon>
        <taxon>Pucciniomycotina</taxon>
        <taxon>Microbotryomycetes</taxon>
        <taxon>Microbotryales</taxon>
        <taxon>Microbotryaceae</taxon>
        <taxon>Microbotryum</taxon>
    </lineage>
</organism>
<dbReference type="AlphaFoldDB" id="A0A238F4I5"/>
<evidence type="ECO:0000313" key="3">
    <source>
        <dbReference type="Proteomes" id="UP000198372"/>
    </source>
</evidence>
<gene>
    <name evidence="2" type="ORF">BQ2448_5230</name>
</gene>
<evidence type="ECO:0000313" key="2">
    <source>
        <dbReference type="EMBL" id="SCV67619.1"/>
    </source>
</evidence>
<feature type="region of interest" description="Disordered" evidence="1">
    <location>
        <begin position="77"/>
        <end position="96"/>
    </location>
</feature>
<evidence type="ECO:0000256" key="1">
    <source>
        <dbReference type="SAM" id="MobiDB-lite"/>
    </source>
</evidence>
<sequence>MCVYSGRLQRNSSLSVLDEVFVRCSLGQLVVRSSINPSIDFLKALCRAHNVRGYSKTNPLAKELFLHALLWPCEHNCNHSQKRPPNRQDPSAVCWR</sequence>
<protein>
    <submittedName>
        <fullName evidence="2">BQ2448_5230 protein</fullName>
    </submittedName>
</protein>
<reference evidence="3" key="1">
    <citation type="submission" date="2016-09" db="EMBL/GenBank/DDBJ databases">
        <authorList>
            <person name="Jeantristanb JTB J.-T."/>
            <person name="Ricardo R."/>
        </authorList>
    </citation>
    <scope>NUCLEOTIDE SEQUENCE [LARGE SCALE GENOMIC DNA]</scope>
</reference>
<name>A0A238F4I5_9BASI</name>
<proteinExistence type="predicted"/>
<keyword evidence="3" id="KW-1185">Reference proteome</keyword>
<dbReference type="OrthoDB" id="2540082at2759"/>
<accession>A0A238F4I5</accession>
<dbReference type="Proteomes" id="UP000198372">
    <property type="component" value="Unassembled WGS sequence"/>
</dbReference>
<dbReference type="EMBL" id="FMSP01000002">
    <property type="protein sequence ID" value="SCV67619.1"/>
    <property type="molecule type" value="Genomic_DNA"/>
</dbReference>